<dbReference type="AlphaFoldDB" id="A0A9W7EVF1"/>
<comment type="caution">
    <text evidence="2">The sequence shown here is derived from an EMBL/GenBank/DDBJ whole genome shotgun (WGS) entry which is preliminary data.</text>
</comment>
<dbReference type="Proteomes" id="UP001165160">
    <property type="component" value="Unassembled WGS sequence"/>
</dbReference>
<feature type="compositionally biased region" description="Polar residues" evidence="1">
    <location>
        <begin position="287"/>
        <end position="296"/>
    </location>
</feature>
<evidence type="ECO:0008006" key="4">
    <source>
        <dbReference type="Google" id="ProtNLM"/>
    </source>
</evidence>
<gene>
    <name evidence="2" type="ORF">TrVE_jg6188</name>
</gene>
<dbReference type="EMBL" id="BRXX01000150">
    <property type="protein sequence ID" value="GMH94084.1"/>
    <property type="molecule type" value="Genomic_DNA"/>
</dbReference>
<reference evidence="3" key="1">
    <citation type="journal article" date="2023" name="Commun. Biol.">
        <title>Genome analysis of Parmales, the sister group of diatoms, reveals the evolutionary specialization of diatoms from phago-mixotrophs to photoautotrophs.</title>
        <authorList>
            <person name="Ban H."/>
            <person name="Sato S."/>
            <person name="Yoshikawa S."/>
            <person name="Yamada K."/>
            <person name="Nakamura Y."/>
            <person name="Ichinomiya M."/>
            <person name="Sato N."/>
            <person name="Blanc-Mathieu R."/>
            <person name="Endo H."/>
            <person name="Kuwata A."/>
            <person name="Ogata H."/>
        </authorList>
    </citation>
    <scope>NUCLEOTIDE SEQUENCE [LARGE SCALE GENOMIC DNA]</scope>
    <source>
        <strain evidence="3">NIES 3699</strain>
    </source>
</reference>
<feature type="region of interest" description="Disordered" evidence="1">
    <location>
        <begin position="134"/>
        <end position="190"/>
    </location>
</feature>
<feature type="region of interest" description="Disordered" evidence="1">
    <location>
        <begin position="531"/>
        <end position="552"/>
    </location>
</feature>
<proteinExistence type="predicted"/>
<keyword evidence="3" id="KW-1185">Reference proteome</keyword>
<feature type="compositionally biased region" description="Acidic residues" evidence="1">
    <location>
        <begin position="536"/>
        <end position="552"/>
    </location>
</feature>
<name>A0A9W7EVF1_9STRA</name>
<evidence type="ECO:0000256" key="1">
    <source>
        <dbReference type="SAM" id="MobiDB-lite"/>
    </source>
</evidence>
<feature type="region of interest" description="Disordered" evidence="1">
    <location>
        <begin position="281"/>
        <end position="306"/>
    </location>
</feature>
<accession>A0A9W7EVF1</accession>
<evidence type="ECO:0000313" key="2">
    <source>
        <dbReference type="EMBL" id="GMH94084.1"/>
    </source>
</evidence>
<protein>
    <recommendedName>
        <fullName evidence="4">Adhesin domain-containing protein</fullName>
    </recommendedName>
</protein>
<sequence length="590" mass="63237">MAFRISRVATTRACTRALSSLRRGWKITPASKLRGKWKSLSLPPLSRLSISVDPASFPNPHNTKVLLTLNPTWRDDGQIEFEQSLSSTCVELDVTVTKTSDGTADANTNGSSNGSVEIRIAPANLNPVSHIKTSQATPHDEFPNQFSPPTGFGNKQDDEQWPSLPYSADSEKSPSTDISSSLPSSSSSPTTLITLSLPQKLHLDAHLPIGDVNITDKIEGDTSIATERGGISVAKLRGHNITLSADGPIYSSKLIEAETAVINSDTRLRAKLINGKNIEINVDPSRKSTPPSLSHQKTSDKDDSGSLVDIGSLYTNDNSVPASIIVFRPPSYVSPVSNVKVKGNHGNLHVKTNAVNLKNAKDTYGNTVPTVDLGGVNGACEVYVTGSVNSDILTGRVHFDSVFKDSWSVVESEGGDIDITVDRKLHAEVKLMSFLDKFGEDQSSMLSGWTELPGGEAKEGGGDGDHFRIKKLTDATENVKTSTNEEYDLFQCEVLNVTEEPDSRFEAKTGNMKRGAGKVDIEGAKEFALKGFGGGGEEEDGEGLGGEGGEDAELPMISVGTGRSGAITLETLSWMDSIQRRFGMRGDSDQ</sequence>
<organism evidence="2 3">
    <name type="scientific">Triparma verrucosa</name>
    <dbReference type="NCBI Taxonomy" id="1606542"/>
    <lineage>
        <taxon>Eukaryota</taxon>
        <taxon>Sar</taxon>
        <taxon>Stramenopiles</taxon>
        <taxon>Ochrophyta</taxon>
        <taxon>Bolidophyceae</taxon>
        <taxon>Parmales</taxon>
        <taxon>Triparmaceae</taxon>
        <taxon>Triparma</taxon>
    </lineage>
</organism>
<evidence type="ECO:0000313" key="3">
    <source>
        <dbReference type="Proteomes" id="UP001165160"/>
    </source>
</evidence>
<feature type="compositionally biased region" description="Low complexity" evidence="1">
    <location>
        <begin position="175"/>
        <end position="190"/>
    </location>
</feature>